<dbReference type="OrthoDB" id="9793584at2"/>
<dbReference type="GO" id="GO:0020037">
    <property type="term" value="F:heme binding"/>
    <property type="evidence" value="ECO:0007669"/>
    <property type="project" value="InterPro"/>
</dbReference>
<comment type="subcellular location">
    <subcellularLocation>
        <location evidence="10">Cell membrane</location>
        <topology evidence="10">Single-pass type II membrane protein</topology>
    </subcellularLocation>
    <subcellularLocation>
        <location evidence="1">Membrane</location>
    </subcellularLocation>
</comment>
<dbReference type="PANTHER" id="PTHR34128">
    <property type="entry name" value="CYTOCHROME C-TYPE BIOGENESIS PROTEIN CCME HOMOLOG, MITOCHONDRIAL"/>
    <property type="match status" value="1"/>
</dbReference>
<evidence type="ECO:0000256" key="7">
    <source>
        <dbReference type="ARBA" id="ARBA00022989"/>
    </source>
</evidence>
<comment type="function">
    <text evidence="10">Heme chaperone required for the biogenesis of c-type cytochromes. Transiently binds heme delivered by CcmC and transfers the heme to apo-cytochromes in a process facilitated by CcmF and CcmH.</text>
</comment>
<evidence type="ECO:0000313" key="15">
    <source>
        <dbReference type="Proteomes" id="UP000594903"/>
    </source>
</evidence>
<keyword evidence="5 10" id="KW-0201">Cytochrome c-type biogenesis</keyword>
<reference evidence="12 15" key="2">
    <citation type="submission" date="2020-12" db="EMBL/GenBank/DDBJ databases">
        <title>FDA dAtabase for Regulatory Grade micrObial Sequences (FDA-ARGOS): Supporting development and validation of Infectious Disease Dx tests.</title>
        <authorList>
            <person name="Sproer C."/>
            <person name="Gronow S."/>
            <person name="Severitt S."/>
            <person name="Schroder I."/>
            <person name="Tallon L."/>
            <person name="Sadzewicz L."/>
            <person name="Zhao X."/>
            <person name="Boylan J."/>
            <person name="Ott S."/>
            <person name="Bowen H."/>
            <person name="Vavikolanu K."/>
            <person name="Mehta A."/>
            <person name="Aluvathingal J."/>
            <person name="Nadendla S."/>
            <person name="Lowell S."/>
            <person name="Myers T."/>
            <person name="Yan Y."/>
            <person name="Sichtig H."/>
        </authorList>
    </citation>
    <scope>NUCLEOTIDE SEQUENCE [LARGE SCALE GENOMIC DNA]</scope>
    <source>
        <strain evidence="12 15">FDAARGOS_872</strain>
    </source>
</reference>
<dbReference type="STRING" id="1122619.GCA_000373745_02516"/>
<evidence type="ECO:0000256" key="3">
    <source>
        <dbReference type="ARBA" id="ARBA00022692"/>
    </source>
</evidence>
<keyword evidence="4 10" id="KW-0479">Metal-binding</keyword>
<dbReference type="HAMAP" id="MF_01959">
    <property type="entry name" value="CcmE"/>
    <property type="match status" value="1"/>
</dbReference>
<proteinExistence type="inferred from homology"/>
<reference evidence="13 14" key="1">
    <citation type="submission" date="2018-06" db="EMBL/GenBank/DDBJ databases">
        <authorList>
            <consortium name="Pathogen Informatics"/>
            <person name="Doyle S."/>
        </authorList>
    </citation>
    <scope>NUCLEOTIDE SEQUENCE [LARGE SCALE GENOMIC DNA]</scope>
    <source>
        <strain evidence="13 14">NCTC11997</strain>
    </source>
</reference>
<keyword evidence="10" id="KW-1003">Cell membrane</keyword>
<dbReference type="EMBL" id="UGSB01000001">
    <property type="protein sequence ID" value="SUA53747.1"/>
    <property type="molecule type" value="Genomic_DNA"/>
</dbReference>
<dbReference type="SUPFAM" id="SSF82093">
    <property type="entry name" value="Heme chaperone CcmE"/>
    <property type="match status" value="1"/>
</dbReference>
<dbReference type="Proteomes" id="UP000594903">
    <property type="component" value="Chromosome"/>
</dbReference>
<organism evidence="13 14">
    <name type="scientific">Oligella ureolytica</name>
    <dbReference type="NCBI Taxonomy" id="90244"/>
    <lineage>
        <taxon>Bacteria</taxon>
        <taxon>Pseudomonadati</taxon>
        <taxon>Pseudomonadota</taxon>
        <taxon>Betaproteobacteria</taxon>
        <taxon>Burkholderiales</taxon>
        <taxon>Alcaligenaceae</taxon>
        <taxon>Oligella</taxon>
    </lineage>
</organism>
<accession>A0A378XFR0</accession>
<keyword evidence="9 10" id="KW-0472">Membrane</keyword>
<keyword evidence="15" id="KW-1185">Reference proteome</keyword>
<feature type="binding site" description="axial binding residue" evidence="10 11">
    <location>
        <position position="126"/>
    </location>
    <ligand>
        <name>heme</name>
        <dbReference type="ChEBI" id="CHEBI:30413"/>
    </ligand>
    <ligandPart>
        <name>Fe</name>
        <dbReference type="ChEBI" id="CHEBI:18248"/>
    </ligandPart>
</feature>
<gene>
    <name evidence="10 13" type="primary">ccmE</name>
    <name evidence="10" type="synonym">cycJ</name>
    <name evidence="12" type="ORF">I6G29_06185</name>
    <name evidence="13" type="ORF">NCTC11997_01293</name>
</gene>
<feature type="topological domain" description="Extracellular" evidence="10">
    <location>
        <begin position="29"/>
        <end position="162"/>
    </location>
</feature>
<evidence type="ECO:0000256" key="11">
    <source>
        <dbReference type="PIRSR" id="PIRSR604329-50"/>
    </source>
</evidence>
<evidence type="ECO:0000256" key="6">
    <source>
        <dbReference type="ARBA" id="ARBA00022968"/>
    </source>
</evidence>
<evidence type="ECO:0000256" key="10">
    <source>
        <dbReference type="HAMAP-Rule" id="MF_01959"/>
    </source>
</evidence>
<evidence type="ECO:0000256" key="8">
    <source>
        <dbReference type="ARBA" id="ARBA00023004"/>
    </source>
</evidence>
<evidence type="ECO:0000256" key="9">
    <source>
        <dbReference type="ARBA" id="ARBA00023136"/>
    </source>
</evidence>
<dbReference type="InterPro" id="IPR036127">
    <property type="entry name" value="CcmE-like_sf"/>
</dbReference>
<keyword evidence="7 10" id="KW-1133">Transmembrane helix</keyword>
<feature type="topological domain" description="Cytoplasmic" evidence="10">
    <location>
        <begin position="1"/>
        <end position="7"/>
    </location>
</feature>
<evidence type="ECO:0000313" key="12">
    <source>
        <dbReference type="EMBL" id="QPT41116.1"/>
    </source>
</evidence>
<feature type="binding site" description="covalent" evidence="10 11">
    <location>
        <position position="122"/>
    </location>
    <ligand>
        <name>heme</name>
        <dbReference type="ChEBI" id="CHEBI:30413"/>
    </ligand>
</feature>
<keyword evidence="2 10" id="KW-0349">Heme</keyword>
<dbReference type="NCBIfam" id="NF009727">
    <property type="entry name" value="PRK13254.1-1"/>
    <property type="match status" value="1"/>
</dbReference>
<evidence type="ECO:0000256" key="1">
    <source>
        <dbReference type="ARBA" id="ARBA00004370"/>
    </source>
</evidence>
<dbReference type="EMBL" id="CP065725">
    <property type="protein sequence ID" value="QPT41116.1"/>
    <property type="molecule type" value="Genomic_DNA"/>
</dbReference>
<evidence type="ECO:0000256" key="2">
    <source>
        <dbReference type="ARBA" id="ARBA00022617"/>
    </source>
</evidence>
<name>A0A378XFR0_9BURK</name>
<dbReference type="Proteomes" id="UP000254603">
    <property type="component" value="Unassembled WGS sequence"/>
</dbReference>
<sequence length="162" mass="17992">MNKRQKRLLWVLALVLVLIVCAVLVVNALRNNMVFFHTPTDVRAEKVEHNKYVRVGGLVKPGTLVKHVGSVQIDFELVDDWDSIPVSYEGLLPDLFGEGQGAVLEGEWNGERFMATRVFAKHDENYMPPEVAKAATDMHNKYTGGAIPLEGAEKDAYAEGTP</sequence>
<protein>
    <recommendedName>
        <fullName evidence="10">Cytochrome c-type biogenesis protein CcmE</fullName>
    </recommendedName>
    <alternativeName>
        <fullName evidence="10">Cytochrome c maturation protein E</fullName>
    </alternativeName>
    <alternativeName>
        <fullName evidence="10">Heme chaperone CcmE</fullName>
    </alternativeName>
</protein>
<dbReference type="GO" id="GO:0005886">
    <property type="term" value="C:plasma membrane"/>
    <property type="evidence" value="ECO:0007669"/>
    <property type="project" value="UniProtKB-SubCell"/>
</dbReference>
<dbReference type="Gene3D" id="2.40.50.140">
    <property type="entry name" value="Nucleic acid-binding proteins"/>
    <property type="match status" value="1"/>
</dbReference>
<keyword evidence="6 10" id="KW-0735">Signal-anchor</keyword>
<evidence type="ECO:0000256" key="5">
    <source>
        <dbReference type="ARBA" id="ARBA00022748"/>
    </source>
</evidence>
<comment type="similarity">
    <text evidence="10">Belongs to the CcmE/CycJ family.</text>
</comment>
<dbReference type="Pfam" id="PF03100">
    <property type="entry name" value="CcmE"/>
    <property type="match status" value="1"/>
</dbReference>
<keyword evidence="8 10" id="KW-0408">Iron</keyword>
<dbReference type="InterPro" id="IPR012340">
    <property type="entry name" value="NA-bd_OB-fold"/>
</dbReference>
<dbReference type="GO" id="GO:0017004">
    <property type="term" value="P:cytochrome complex assembly"/>
    <property type="evidence" value="ECO:0007669"/>
    <property type="project" value="UniProtKB-KW"/>
</dbReference>
<dbReference type="InterPro" id="IPR004329">
    <property type="entry name" value="CcmE"/>
</dbReference>
<evidence type="ECO:0000313" key="13">
    <source>
        <dbReference type="EMBL" id="SUA53747.1"/>
    </source>
</evidence>
<dbReference type="RefSeq" id="WP_018575695.1">
    <property type="nucleotide sequence ID" value="NZ_CP065725.1"/>
</dbReference>
<dbReference type="AlphaFoldDB" id="A0A378XFR0"/>
<evidence type="ECO:0000313" key="14">
    <source>
        <dbReference type="Proteomes" id="UP000254603"/>
    </source>
</evidence>
<dbReference type="GO" id="GO:0017003">
    <property type="term" value="P:protein-heme linkage"/>
    <property type="evidence" value="ECO:0007669"/>
    <property type="project" value="UniProtKB-UniRule"/>
</dbReference>
<dbReference type="PANTHER" id="PTHR34128:SF2">
    <property type="entry name" value="CYTOCHROME C-TYPE BIOGENESIS PROTEIN CCME HOMOLOG, MITOCHONDRIAL"/>
    <property type="match status" value="1"/>
</dbReference>
<dbReference type="GO" id="GO:0046872">
    <property type="term" value="F:metal ion binding"/>
    <property type="evidence" value="ECO:0007669"/>
    <property type="project" value="UniProtKB-KW"/>
</dbReference>
<evidence type="ECO:0000256" key="4">
    <source>
        <dbReference type="ARBA" id="ARBA00022723"/>
    </source>
</evidence>
<keyword evidence="3 10" id="KW-0812">Transmembrane</keyword>